<evidence type="ECO:0000313" key="3">
    <source>
        <dbReference type="Proteomes" id="UP000063699"/>
    </source>
</evidence>
<dbReference type="RefSeq" id="WP_054297452.1">
    <property type="nucleotide sequence ID" value="NZ_CP012752.1"/>
</dbReference>
<reference evidence="2 3" key="1">
    <citation type="submission" date="2015-07" db="EMBL/GenBank/DDBJ databases">
        <title>Genome sequencing of Kibdelosporangium phytohabitans.</title>
        <authorList>
            <person name="Qin S."/>
            <person name="Xing K."/>
        </authorList>
    </citation>
    <scope>NUCLEOTIDE SEQUENCE [LARGE SCALE GENOMIC DNA]</scope>
    <source>
        <strain evidence="2 3">KLBMP1111</strain>
    </source>
</reference>
<accession>A0A0N7F5Z5</accession>
<dbReference type="PANTHER" id="PTHR43162">
    <property type="match status" value="1"/>
</dbReference>
<organism evidence="2 3">
    <name type="scientific">Kibdelosporangium phytohabitans</name>
    <dbReference type="NCBI Taxonomy" id="860235"/>
    <lineage>
        <taxon>Bacteria</taxon>
        <taxon>Bacillati</taxon>
        <taxon>Actinomycetota</taxon>
        <taxon>Actinomycetes</taxon>
        <taxon>Pseudonocardiales</taxon>
        <taxon>Pseudonocardiaceae</taxon>
        <taxon>Kibdelosporangium</taxon>
    </lineage>
</organism>
<evidence type="ECO:0000313" key="2">
    <source>
        <dbReference type="EMBL" id="ALG15607.1"/>
    </source>
</evidence>
<dbReference type="Proteomes" id="UP000063699">
    <property type="component" value="Chromosome"/>
</dbReference>
<dbReference type="InterPro" id="IPR016040">
    <property type="entry name" value="NAD(P)-bd_dom"/>
</dbReference>
<dbReference type="KEGG" id="kphy:AOZ06_47795"/>
<dbReference type="STRING" id="860235.AOZ06_47795"/>
<protein>
    <recommendedName>
        <fullName evidence="1">NAD(P)-binding domain-containing protein</fullName>
    </recommendedName>
</protein>
<sequence length="257" mass="28042">MTILVTGATGSVGGQVVSQLREPVRPFSRATGGDLTDVDSVREALTDVDKVFLVWPFFHTEGLDRVLEAIAGQAKRIVYLSSAGDPEWARAAENLIEQTGLEWTFLQPTGFAANALRWANDIKTEAVVRTPFGTMSRPHIHEYDMAAVGVRALLSDEHVGAKYTLSGPELVSQFDQVKIIGDVIGRDLRLDEQTPEEARAKMLTTGWPEPVVDGAIAAWASMVENPEPIVPTVEEITGTEAKTFRAWAQDHAADFKA</sequence>
<keyword evidence="3" id="KW-1185">Reference proteome</keyword>
<proteinExistence type="predicted"/>
<dbReference type="PANTHER" id="PTHR43162:SF1">
    <property type="entry name" value="PRESTALK A DIFFERENTIATION PROTEIN A"/>
    <property type="match status" value="1"/>
</dbReference>
<name>A0A0N7F5Z5_9PSEU</name>
<dbReference type="InterPro" id="IPR051604">
    <property type="entry name" value="Ergot_Alk_Oxidoreductase"/>
</dbReference>
<dbReference type="EMBL" id="CP012752">
    <property type="protein sequence ID" value="ALG15607.1"/>
    <property type="molecule type" value="Genomic_DNA"/>
</dbReference>
<evidence type="ECO:0000259" key="1">
    <source>
        <dbReference type="Pfam" id="PF13460"/>
    </source>
</evidence>
<dbReference type="Pfam" id="PF13460">
    <property type="entry name" value="NAD_binding_10"/>
    <property type="match status" value="1"/>
</dbReference>
<feature type="domain" description="NAD(P)-binding" evidence="1">
    <location>
        <begin position="31"/>
        <end position="153"/>
    </location>
</feature>
<gene>
    <name evidence="2" type="ORF">AOZ06_47795</name>
</gene>
<dbReference type="AlphaFoldDB" id="A0A0N7F5Z5"/>
<dbReference type="InterPro" id="IPR036291">
    <property type="entry name" value="NAD(P)-bd_dom_sf"/>
</dbReference>
<dbReference type="SUPFAM" id="SSF51735">
    <property type="entry name" value="NAD(P)-binding Rossmann-fold domains"/>
    <property type="match status" value="1"/>
</dbReference>
<dbReference type="OrthoDB" id="3207931at2"/>
<dbReference type="Gene3D" id="3.90.25.10">
    <property type="entry name" value="UDP-galactose 4-epimerase, domain 1"/>
    <property type="match status" value="1"/>
</dbReference>
<dbReference type="Gene3D" id="3.40.50.720">
    <property type="entry name" value="NAD(P)-binding Rossmann-like Domain"/>
    <property type="match status" value="1"/>
</dbReference>